<feature type="binding site" evidence="11">
    <location>
        <position position="393"/>
    </location>
    <ligand>
        <name>Mn(2+)</name>
        <dbReference type="ChEBI" id="CHEBI:29035"/>
        <label>1</label>
    </ligand>
</feature>
<dbReference type="GO" id="GO:0006007">
    <property type="term" value="P:glucose catabolic process"/>
    <property type="evidence" value="ECO:0007669"/>
    <property type="project" value="InterPro"/>
</dbReference>
<name>A0A1G2CJL6_9BACT</name>
<keyword evidence="8" id="KW-0413">Isomerase</keyword>
<dbReference type="NCBIfam" id="TIGR01307">
    <property type="entry name" value="pgm_bpd_ind"/>
    <property type="match status" value="1"/>
</dbReference>
<dbReference type="InterPro" id="IPR036646">
    <property type="entry name" value="PGAM_B_sf"/>
</dbReference>
<dbReference type="PANTHER" id="PTHR31637">
    <property type="entry name" value="2,3-BISPHOSPHOGLYCERATE-INDEPENDENT PHOSPHOGLYCERATE MUTASE"/>
    <property type="match status" value="1"/>
</dbReference>
<evidence type="ECO:0000259" key="13">
    <source>
        <dbReference type="Pfam" id="PF06415"/>
    </source>
</evidence>
<evidence type="ECO:0000256" key="9">
    <source>
        <dbReference type="NCBIfam" id="TIGR01307"/>
    </source>
</evidence>
<sequence length="508" mass="55720">MRQTVILIVLDGWGIGRNDSSNPIYVADLPTFKYLEANYPMGSLQASGISVGLPWGEVGNSEVGHLTLGAGKVVYQYYPKITLAIKDGSFFENPALKQAFAHARGNGGKVNLVGLLTKANTHASLSHLNALILMGEKEQVPVAFHLFADGIDSPPGSLAPLLERVSKREECLATLVGRYYAMDREQNWQLVEQAYNCIVGKSGADAHDLAGALTAFSARNMSEEFFPPSVIQKERCVKDGDAVIFFNYREDSIRELSEAFIVPSFNKFPTAQFANVFTATMTRYEDNVPAPMAFPADSVELPLGKILADAGKSQLRLAESYKYAHVTYFFDGHMEQPFQNEYRVFVPSLKSANPEEHPELMAGEITNRLVEAIQNQAFDFVLVNYSNPDTIAHTGNYEASVKAAKIIDEEIGKVLRAAEGVSATVIITSDHGNLEQVLDPMTGRTETQHDPNPVPVYLIGAEFKGRKFLGWQNLKNETTGVLADVAPTVLALMNVPKPPEMTGQDLLD</sequence>
<feature type="binding site" evidence="11">
    <location>
        <position position="61"/>
    </location>
    <ligand>
        <name>Mn(2+)</name>
        <dbReference type="ChEBI" id="CHEBI:29035"/>
        <label>2</label>
    </ligand>
</feature>
<comment type="pathway">
    <text evidence="3">Carbohydrate degradation; glycolysis; pyruvate from D-glyceraldehyde 3-phosphate: step 3/5.</text>
</comment>
<dbReference type="SUPFAM" id="SSF53649">
    <property type="entry name" value="Alkaline phosphatase-like"/>
    <property type="match status" value="1"/>
</dbReference>
<dbReference type="UniPathway" id="UPA00109">
    <property type="reaction ID" value="UER00186"/>
</dbReference>
<feature type="binding site" evidence="11">
    <location>
        <position position="11"/>
    </location>
    <ligand>
        <name>Mn(2+)</name>
        <dbReference type="ChEBI" id="CHEBI:29035"/>
        <label>2</label>
    </ligand>
</feature>
<comment type="caution">
    <text evidence="14">The sequence shown here is derived from an EMBL/GenBank/DDBJ whole genome shotgun (WGS) entry which is preliminary data.</text>
</comment>
<feature type="active site" description="Phosphoserine intermediate" evidence="10">
    <location>
        <position position="61"/>
    </location>
</feature>
<dbReference type="EC" id="5.4.2.12" evidence="9"/>
<gene>
    <name evidence="14" type="ORF">A2946_00905</name>
</gene>
<dbReference type="GO" id="GO:0006096">
    <property type="term" value="P:glycolytic process"/>
    <property type="evidence" value="ECO:0007669"/>
    <property type="project" value="UniProtKB-UniRule"/>
</dbReference>
<dbReference type="Proteomes" id="UP000178348">
    <property type="component" value="Unassembled WGS sequence"/>
</dbReference>
<dbReference type="InterPro" id="IPR017850">
    <property type="entry name" value="Alkaline_phosphatase_core_sf"/>
</dbReference>
<evidence type="ECO:0000256" key="6">
    <source>
        <dbReference type="ARBA" id="ARBA00023152"/>
    </source>
</evidence>
<evidence type="ECO:0000256" key="7">
    <source>
        <dbReference type="ARBA" id="ARBA00023211"/>
    </source>
</evidence>
<dbReference type="InterPro" id="IPR011258">
    <property type="entry name" value="BPG-indep_PGM_N"/>
</dbReference>
<evidence type="ECO:0000313" key="15">
    <source>
        <dbReference type="Proteomes" id="UP000178348"/>
    </source>
</evidence>
<evidence type="ECO:0000256" key="2">
    <source>
        <dbReference type="ARBA" id="ARBA00001936"/>
    </source>
</evidence>
<dbReference type="GO" id="GO:0005829">
    <property type="term" value="C:cytosol"/>
    <property type="evidence" value="ECO:0007669"/>
    <property type="project" value="TreeGrafter"/>
</dbReference>
<dbReference type="Gene3D" id="3.40.720.10">
    <property type="entry name" value="Alkaline Phosphatase, subunit A"/>
    <property type="match status" value="1"/>
</dbReference>
<dbReference type="Pfam" id="PF01676">
    <property type="entry name" value="Metalloenzyme"/>
    <property type="match status" value="1"/>
</dbReference>
<keyword evidence="5 11" id="KW-0479">Metal-binding</keyword>
<evidence type="ECO:0000256" key="5">
    <source>
        <dbReference type="ARBA" id="ARBA00022723"/>
    </source>
</evidence>
<feature type="binding site" evidence="11">
    <location>
        <position position="431"/>
    </location>
    <ligand>
        <name>Mn(2+)</name>
        <dbReference type="ChEBI" id="CHEBI:29035"/>
        <label>2</label>
    </ligand>
</feature>
<organism evidence="14 15">
    <name type="scientific">Candidatus Liptonbacteria bacterium RIFCSPLOWO2_01_FULL_53_13</name>
    <dbReference type="NCBI Taxonomy" id="1798651"/>
    <lineage>
        <taxon>Bacteria</taxon>
        <taxon>Candidatus Liptoniibacteriota</taxon>
    </lineage>
</organism>
<dbReference type="EMBL" id="MHLB01000039">
    <property type="protein sequence ID" value="OGZ01412.1"/>
    <property type="molecule type" value="Genomic_DNA"/>
</dbReference>
<feature type="domain" description="Metalloenzyme" evidence="12">
    <location>
        <begin position="4"/>
        <end position="496"/>
    </location>
</feature>
<feature type="domain" description="BPG-independent PGAM N-terminal" evidence="13">
    <location>
        <begin position="81"/>
        <end position="285"/>
    </location>
</feature>
<evidence type="ECO:0000259" key="12">
    <source>
        <dbReference type="Pfam" id="PF01676"/>
    </source>
</evidence>
<proteinExistence type="inferred from homology"/>
<dbReference type="GO" id="GO:0030145">
    <property type="term" value="F:manganese ion binding"/>
    <property type="evidence" value="ECO:0007669"/>
    <property type="project" value="InterPro"/>
</dbReference>
<keyword evidence="6" id="KW-0324">Glycolysis</keyword>
<dbReference type="Gene3D" id="3.40.1450.10">
    <property type="entry name" value="BPG-independent phosphoglycerate mutase, domain B"/>
    <property type="match status" value="1"/>
</dbReference>
<comment type="cofactor">
    <cofactor evidence="2">
        <name>Mn(2+)</name>
        <dbReference type="ChEBI" id="CHEBI:29035"/>
    </cofactor>
</comment>
<feature type="binding site" evidence="11">
    <location>
        <position position="449"/>
    </location>
    <ligand>
        <name>Mn(2+)</name>
        <dbReference type="ChEBI" id="CHEBI:29035"/>
        <label>1</label>
    </ligand>
</feature>
<dbReference type="InterPro" id="IPR005995">
    <property type="entry name" value="Pgm_bpd_ind"/>
</dbReference>
<dbReference type="HAMAP" id="MF_01038">
    <property type="entry name" value="GpmI"/>
    <property type="match status" value="1"/>
</dbReference>
<evidence type="ECO:0000256" key="11">
    <source>
        <dbReference type="PIRSR" id="PIRSR001492-3"/>
    </source>
</evidence>
<evidence type="ECO:0000313" key="14">
    <source>
        <dbReference type="EMBL" id="OGZ01412.1"/>
    </source>
</evidence>
<dbReference type="InterPro" id="IPR006124">
    <property type="entry name" value="Metalloenzyme"/>
</dbReference>
<protein>
    <recommendedName>
        <fullName evidence="9">2,3-bisphosphoglycerate-independent phosphoglycerate mutase</fullName>
        <ecNumber evidence="9">5.4.2.12</ecNumber>
    </recommendedName>
</protein>
<evidence type="ECO:0000256" key="10">
    <source>
        <dbReference type="PIRSR" id="PIRSR001492-1"/>
    </source>
</evidence>
<feature type="binding site" evidence="11">
    <location>
        <position position="389"/>
    </location>
    <ligand>
        <name>Mn(2+)</name>
        <dbReference type="ChEBI" id="CHEBI:29035"/>
        <label>1</label>
    </ligand>
</feature>
<dbReference type="AlphaFoldDB" id="A0A1G2CJL6"/>
<evidence type="ECO:0000256" key="1">
    <source>
        <dbReference type="ARBA" id="ARBA00000370"/>
    </source>
</evidence>
<dbReference type="PIRSF" id="PIRSF001492">
    <property type="entry name" value="IPGAM"/>
    <property type="match status" value="1"/>
</dbReference>
<feature type="binding site" evidence="11">
    <location>
        <position position="430"/>
    </location>
    <ligand>
        <name>Mn(2+)</name>
        <dbReference type="ChEBI" id="CHEBI:29035"/>
        <label>2</label>
    </ligand>
</feature>
<evidence type="ECO:0000256" key="3">
    <source>
        <dbReference type="ARBA" id="ARBA00004798"/>
    </source>
</evidence>
<dbReference type="CDD" id="cd16010">
    <property type="entry name" value="iPGM"/>
    <property type="match status" value="1"/>
</dbReference>
<dbReference type="PANTHER" id="PTHR31637:SF0">
    <property type="entry name" value="2,3-BISPHOSPHOGLYCERATE-INDEPENDENT PHOSPHOGLYCERATE MUTASE"/>
    <property type="match status" value="1"/>
</dbReference>
<keyword evidence="7 11" id="KW-0464">Manganese</keyword>
<reference evidence="14 15" key="1">
    <citation type="journal article" date="2016" name="Nat. Commun.">
        <title>Thousands of microbial genomes shed light on interconnected biogeochemical processes in an aquifer system.</title>
        <authorList>
            <person name="Anantharaman K."/>
            <person name="Brown C.T."/>
            <person name="Hug L.A."/>
            <person name="Sharon I."/>
            <person name="Castelle C.J."/>
            <person name="Probst A.J."/>
            <person name="Thomas B.C."/>
            <person name="Singh A."/>
            <person name="Wilkins M.J."/>
            <person name="Karaoz U."/>
            <person name="Brodie E.L."/>
            <person name="Williams K.H."/>
            <person name="Hubbard S.S."/>
            <person name="Banfield J.F."/>
        </authorList>
    </citation>
    <scope>NUCLEOTIDE SEQUENCE [LARGE SCALE GENOMIC DNA]</scope>
</reference>
<dbReference type="Pfam" id="PF06415">
    <property type="entry name" value="iPGM_N"/>
    <property type="match status" value="1"/>
</dbReference>
<feature type="non-terminal residue" evidence="14">
    <location>
        <position position="508"/>
    </location>
</feature>
<dbReference type="GO" id="GO:0004619">
    <property type="term" value="F:phosphoglycerate mutase activity"/>
    <property type="evidence" value="ECO:0007669"/>
    <property type="project" value="UniProtKB-UniRule"/>
</dbReference>
<accession>A0A1G2CJL6</accession>
<evidence type="ECO:0000256" key="4">
    <source>
        <dbReference type="ARBA" id="ARBA00008819"/>
    </source>
</evidence>
<dbReference type="SUPFAM" id="SSF64158">
    <property type="entry name" value="2,3-Bisphosphoglycerate-independent phosphoglycerate mutase, substrate-binding domain"/>
    <property type="match status" value="1"/>
</dbReference>
<comment type="catalytic activity">
    <reaction evidence="1">
        <text>(2R)-2-phosphoglycerate = (2R)-3-phosphoglycerate</text>
        <dbReference type="Rhea" id="RHEA:15901"/>
        <dbReference type="ChEBI" id="CHEBI:58272"/>
        <dbReference type="ChEBI" id="CHEBI:58289"/>
        <dbReference type="EC" id="5.4.2.12"/>
    </reaction>
</comment>
<comment type="similarity">
    <text evidence="4">Belongs to the BPG-independent phosphoglycerate mutase family.</text>
</comment>
<evidence type="ECO:0000256" key="8">
    <source>
        <dbReference type="ARBA" id="ARBA00023235"/>
    </source>
</evidence>